<feature type="transmembrane region" description="Helical" evidence="10">
    <location>
        <begin position="245"/>
        <end position="263"/>
    </location>
</feature>
<dbReference type="GO" id="GO:0005886">
    <property type="term" value="C:plasma membrane"/>
    <property type="evidence" value="ECO:0007669"/>
    <property type="project" value="UniProtKB-SubCell"/>
</dbReference>
<evidence type="ECO:0000256" key="1">
    <source>
        <dbReference type="ARBA" id="ARBA00004651"/>
    </source>
</evidence>
<dbReference type="InterPro" id="IPR007348">
    <property type="entry name" value="CopC_dom"/>
</dbReference>
<dbReference type="Gene3D" id="2.60.40.1220">
    <property type="match status" value="1"/>
</dbReference>
<feature type="transmembrane region" description="Helical" evidence="10">
    <location>
        <begin position="316"/>
        <end position="334"/>
    </location>
</feature>
<dbReference type="OrthoDB" id="5242236at2"/>
<evidence type="ECO:0000256" key="9">
    <source>
        <dbReference type="SAM" id="MobiDB-lite"/>
    </source>
</evidence>
<evidence type="ECO:0000256" key="5">
    <source>
        <dbReference type="ARBA" id="ARBA00022729"/>
    </source>
</evidence>
<dbReference type="AlphaFoldDB" id="A0A346Y0I0"/>
<keyword evidence="5" id="KW-0732">Signal</keyword>
<evidence type="ECO:0000256" key="6">
    <source>
        <dbReference type="ARBA" id="ARBA00022989"/>
    </source>
</evidence>
<keyword evidence="4" id="KW-0479">Metal-binding</keyword>
<dbReference type="SUPFAM" id="SSF81296">
    <property type="entry name" value="E set domains"/>
    <property type="match status" value="1"/>
</dbReference>
<feature type="compositionally biased region" description="Low complexity" evidence="9">
    <location>
        <begin position="118"/>
        <end position="132"/>
    </location>
</feature>
<feature type="compositionally biased region" description="Low complexity" evidence="9">
    <location>
        <begin position="162"/>
        <end position="176"/>
    </location>
</feature>
<evidence type="ECO:0000313" key="14">
    <source>
        <dbReference type="Proteomes" id="UP000264006"/>
    </source>
</evidence>
<evidence type="ECO:0000256" key="10">
    <source>
        <dbReference type="SAM" id="Phobius"/>
    </source>
</evidence>
<feature type="transmembrane region" description="Helical" evidence="10">
    <location>
        <begin position="475"/>
        <end position="492"/>
    </location>
</feature>
<feature type="compositionally biased region" description="Pro residues" evidence="9">
    <location>
        <begin position="150"/>
        <end position="161"/>
    </location>
</feature>
<evidence type="ECO:0000256" key="7">
    <source>
        <dbReference type="ARBA" id="ARBA00023008"/>
    </source>
</evidence>
<feature type="transmembrane region" description="Helical" evidence="10">
    <location>
        <begin position="212"/>
        <end position="233"/>
    </location>
</feature>
<sequence>MLLIVAMPPVWAHSALQSAHPAVDGVVEGPVDTLLLTFGQPVRVLSDDVSLQGPSGVVATGDAVVQADRVTVAVPVTEATPAGQHIVVWRVIGADGHPIEGTHSFTVTGPAPTPAQPAQPAEPGVAGTTPTPTVAPPSTPSTPLAAVPVSPRPSEPAPPLGAAPLATAPADSAPVDTAPADTAPAVVTDPDAAVDAPGADAVVPVAGVVARWLAYVGVMLTGGVLVFAMLVHPHPLEDRGALDRLLVVGAATMAVGSVAQLVVRTVVVSGDGISGMFDVDAMAIVADGGLVPAATIRIAAATLAFAASRTGTWHRLGGPGFAGLTAAIGAVLSFQLTGHTASSEPAALVRVADAVHVGAATVWTGGVASLLVVVAGRRRASRRVDVIAARFASVAAASVVLVGLAGLALTVIALDAPTQLWTTGYGQVLLAKLAVVGVIGAIGAVNHFRVVPRLEGGAGAGAADGALHRLLRVELAAFATAVVLTSALVGLSP</sequence>
<evidence type="ECO:0000256" key="4">
    <source>
        <dbReference type="ARBA" id="ARBA00022723"/>
    </source>
</evidence>
<dbReference type="KEGG" id="euz:DVS28_a3302"/>
<feature type="transmembrane region" description="Helical" evidence="10">
    <location>
        <begin position="425"/>
        <end position="445"/>
    </location>
</feature>
<dbReference type="Pfam" id="PF05425">
    <property type="entry name" value="CopD"/>
    <property type="match status" value="1"/>
</dbReference>
<keyword evidence="2" id="KW-1003">Cell membrane</keyword>
<dbReference type="GO" id="GO:0046688">
    <property type="term" value="P:response to copper ion"/>
    <property type="evidence" value="ECO:0007669"/>
    <property type="project" value="InterPro"/>
</dbReference>
<evidence type="ECO:0000259" key="12">
    <source>
        <dbReference type="Pfam" id="PF05425"/>
    </source>
</evidence>
<feature type="transmembrane region" description="Helical" evidence="10">
    <location>
        <begin position="354"/>
        <end position="375"/>
    </location>
</feature>
<accession>A0A346Y0I0</accession>
<evidence type="ECO:0000256" key="8">
    <source>
        <dbReference type="ARBA" id="ARBA00023136"/>
    </source>
</evidence>
<keyword evidence="8 10" id="KW-0472">Membrane</keyword>
<keyword evidence="3 10" id="KW-0812">Transmembrane</keyword>
<dbReference type="Pfam" id="PF04234">
    <property type="entry name" value="CopC"/>
    <property type="match status" value="1"/>
</dbReference>
<dbReference type="EMBL" id="CP031165">
    <property type="protein sequence ID" value="AXV07977.1"/>
    <property type="molecule type" value="Genomic_DNA"/>
</dbReference>
<dbReference type="InterPro" id="IPR014755">
    <property type="entry name" value="Cu-Rt/internalin_Ig-like"/>
</dbReference>
<dbReference type="PANTHER" id="PTHR34820:SF4">
    <property type="entry name" value="INNER MEMBRANE PROTEIN YEBZ"/>
    <property type="match status" value="1"/>
</dbReference>
<dbReference type="InterPro" id="IPR014756">
    <property type="entry name" value="Ig_E-set"/>
</dbReference>
<gene>
    <name evidence="13" type="ORF">DVS28_a3302</name>
</gene>
<proteinExistence type="predicted"/>
<keyword evidence="6 10" id="KW-1133">Transmembrane helix</keyword>
<feature type="transmembrane region" description="Helical" evidence="10">
    <location>
        <begin position="387"/>
        <end position="413"/>
    </location>
</feature>
<dbReference type="GO" id="GO:0005507">
    <property type="term" value="F:copper ion binding"/>
    <property type="evidence" value="ECO:0007669"/>
    <property type="project" value="InterPro"/>
</dbReference>
<feature type="domain" description="CopC" evidence="11">
    <location>
        <begin position="13"/>
        <end position="107"/>
    </location>
</feature>
<feature type="transmembrane region" description="Helical" evidence="10">
    <location>
        <begin position="283"/>
        <end position="304"/>
    </location>
</feature>
<dbReference type="Proteomes" id="UP000264006">
    <property type="component" value="Chromosome"/>
</dbReference>
<evidence type="ECO:0000256" key="2">
    <source>
        <dbReference type="ARBA" id="ARBA00022475"/>
    </source>
</evidence>
<protein>
    <submittedName>
        <fullName evidence="13">Copper resistance protein CopC</fullName>
    </submittedName>
</protein>
<feature type="domain" description="Copper resistance protein D" evidence="12">
    <location>
        <begin position="387"/>
        <end position="488"/>
    </location>
</feature>
<reference evidence="13 14" key="1">
    <citation type="submission" date="2018-09" db="EMBL/GenBank/DDBJ databases">
        <title>Complete genome sequence of Euzebya sp. DY32-46 isolated from seawater of Pacific Ocean.</title>
        <authorList>
            <person name="Xu L."/>
            <person name="Wu Y.-H."/>
            <person name="Xu X.-W."/>
        </authorList>
    </citation>
    <scope>NUCLEOTIDE SEQUENCE [LARGE SCALE GENOMIC DNA]</scope>
    <source>
        <strain evidence="13 14">DY32-46</strain>
    </source>
</reference>
<keyword evidence="14" id="KW-1185">Reference proteome</keyword>
<dbReference type="PANTHER" id="PTHR34820">
    <property type="entry name" value="INNER MEMBRANE PROTEIN YEBZ"/>
    <property type="match status" value="1"/>
</dbReference>
<evidence type="ECO:0000313" key="13">
    <source>
        <dbReference type="EMBL" id="AXV07977.1"/>
    </source>
</evidence>
<dbReference type="GO" id="GO:0006825">
    <property type="term" value="P:copper ion transport"/>
    <property type="evidence" value="ECO:0007669"/>
    <property type="project" value="InterPro"/>
</dbReference>
<dbReference type="InterPro" id="IPR008457">
    <property type="entry name" value="Cu-R_CopD_dom"/>
</dbReference>
<evidence type="ECO:0000256" key="3">
    <source>
        <dbReference type="ARBA" id="ARBA00022692"/>
    </source>
</evidence>
<dbReference type="GO" id="GO:0042597">
    <property type="term" value="C:periplasmic space"/>
    <property type="evidence" value="ECO:0007669"/>
    <property type="project" value="InterPro"/>
</dbReference>
<organism evidence="13 14">
    <name type="scientific">Euzebya pacifica</name>
    <dbReference type="NCBI Taxonomy" id="1608957"/>
    <lineage>
        <taxon>Bacteria</taxon>
        <taxon>Bacillati</taxon>
        <taxon>Actinomycetota</taxon>
        <taxon>Nitriliruptoria</taxon>
        <taxon>Euzebyales</taxon>
    </lineage>
</organism>
<evidence type="ECO:0000259" key="11">
    <source>
        <dbReference type="Pfam" id="PF04234"/>
    </source>
</evidence>
<comment type="subcellular location">
    <subcellularLocation>
        <location evidence="1">Cell membrane</location>
        <topology evidence="1">Multi-pass membrane protein</topology>
    </subcellularLocation>
</comment>
<keyword evidence="7" id="KW-0186">Copper</keyword>
<name>A0A346Y0I0_9ACTN</name>
<feature type="region of interest" description="Disordered" evidence="9">
    <location>
        <begin position="106"/>
        <end position="176"/>
    </location>
</feature>
<dbReference type="InterPro" id="IPR032694">
    <property type="entry name" value="CopC/D"/>
</dbReference>